<dbReference type="AlphaFoldDB" id="A0A6P7H6W5"/>
<keyword evidence="1" id="KW-0812">Transmembrane</keyword>
<keyword evidence="1" id="KW-0472">Membrane</keyword>
<evidence type="ECO:0000313" key="2">
    <source>
        <dbReference type="RefSeq" id="XP_028154292.1"/>
    </source>
</evidence>
<gene>
    <name evidence="2" type="primary">LOC114347826</name>
</gene>
<dbReference type="RefSeq" id="XP_028154292.1">
    <property type="nucleotide sequence ID" value="XM_028298491.1"/>
</dbReference>
<accession>A0A6P7H6W5</accession>
<feature type="transmembrane region" description="Helical" evidence="1">
    <location>
        <begin position="7"/>
        <end position="25"/>
    </location>
</feature>
<reference evidence="2" key="1">
    <citation type="submission" date="2025-08" db="UniProtKB">
        <authorList>
            <consortium name="RefSeq"/>
        </authorList>
    </citation>
    <scope>IDENTIFICATION</scope>
</reference>
<evidence type="ECO:0000256" key="1">
    <source>
        <dbReference type="SAM" id="Phobius"/>
    </source>
</evidence>
<dbReference type="InParanoid" id="A0A6P7H6W5"/>
<name>A0A6P7H6W5_DIAVI</name>
<sequence length="248" mass="28719">MLDKMKSFMVYFIIGIVSFFIYAAAQLEKQQVIHLVIFYEDLPFCAHTKDFILQEVQPLLDAGLSKYVKFELLPYETDAVRDSTHSWTCNADRRTACSLGLFDYTKVKYPDHYHPNTECLGSTINYLRYFQDIFQKEIIDTDVKRCKLGDIGQNYPNSMKDKGIKLGSYYPYVNSTLKEEVGNFLNNLTTEILGVKDFKDNTFSIIKWQTENECLERSRNSAIDTNNLPSNILWVMVSTITLILLDCI</sequence>
<keyword evidence="1" id="KW-1133">Transmembrane helix</keyword>
<proteinExistence type="predicted"/>
<protein>
    <submittedName>
        <fullName evidence="2">Uncharacterized protein LOC114347826 isoform X1</fullName>
    </submittedName>
</protein>
<organism evidence="2">
    <name type="scientific">Diabrotica virgifera virgifera</name>
    <name type="common">western corn rootworm</name>
    <dbReference type="NCBI Taxonomy" id="50390"/>
    <lineage>
        <taxon>Eukaryota</taxon>
        <taxon>Metazoa</taxon>
        <taxon>Ecdysozoa</taxon>
        <taxon>Arthropoda</taxon>
        <taxon>Hexapoda</taxon>
        <taxon>Insecta</taxon>
        <taxon>Pterygota</taxon>
        <taxon>Neoptera</taxon>
        <taxon>Endopterygota</taxon>
        <taxon>Coleoptera</taxon>
        <taxon>Polyphaga</taxon>
        <taxon>Cucujiformia</taxon>
        <taxon>Chrysomeloidea</taxon>
        <taxon>Chrysomelidae</taxon>
        <taxon>Galerucinae</taxon>
        <taxon>Diabroticina</taxon>
        <taxon>Diabroticites</taxon>
        <taxon>Diabrotica</taxon>
    </lineage>
</organism>